<dbReference type="Pfam" id="PF07495">
    <property type="entry name" value="Y_Y_Y"/>
    <property type="match status" value="1"/>
</dbReference>
<dbReference type="PANTHER" id="PTHR43547">
    <property type="entry name" value="TWO-COMPONENT HISTIDINE KINASE"/>
    <property type="match status" value="1"/>
</dbReference>
<keyword evidence="2" id="KW-0812">Transmembrane</keyword>
<name>A0ABS6W329_9FLAO</name>
<dbReference type="EMBL" id="JAHWDF010000011">
    <property type="protein sequence ID" value="MBW2962268.1"/>
    <property type="molecule type" value="Genomic_DNA"/>
</dbReference>
<keyword evidence="1" id="KW-0597">Phosphoprotein</keyword>
<dbReference type="InterPro" id="IPR000792">
    <property type="entry name" value="Tscrpt_reg_LuxR_C"/>
</dbReference>
<keyword evidence="2" id="KW-1133">Transmembrane helix</keyword>
<sequence length="930" mass="107654">MRYFCIIFIFLLTYSVFSQELPPILNFSTKSYQAGNQNWMIAQDKEKKIYIANSAGLLSYDGERWILNKTPNGSFIRSVAVVADFIFTGSYMDFGFWEEEDNGELTYKSLSFLLDKPFIDGEQIWHIEAVKDYVIFQSLNRLYSYNIKTNKVVIIPTTNTVVNLFKEGNKIYYQVENEGLYVIYNGKTSNYIPNSELNNQILVGLYNYKNSLYLITRNNKLFKVKGKKLVDFKLDNFNLFSDASIFLAKLVNNQYLVLGTIGNGLRIYDLENKSVTNFKQPSILNNTILSLYYDINGNLWSGLDNGISLINLNNSVKIFNDTYGDIGTVYCSYQNNDDVLYLGTNQGLYAKKINSKANFRLIPKTSGQVWSIQKVSGRLLVGHDKGTFLIQDFFAKNIYNKSGTWQVKPYKNGILQGHYNGMSYAKIEGDRIQSFHRFAGYDLSSRNIVVDSLLNEIWVGHDHKGVYRLKVDVRSHQIEVLDNYQLPAQEDTGSSIFRFYDKIYIATAKLIYKYDDQENSFEEALKLNQLFNNHQRSTGVSKVIDNNKLWSFGKKNIYQISKNALQNDYVLNAIPIPNNSREIGVGFENIASIGENRFLLGANSGYLTFEIPFEKQKISSIIITSFKAATKGEEYTSMSLSEKLIEIPYKSNSINFSFAIPHYHLLTDVEYSYQLEGYDEHWTAWSNEGEARFRNLPYGDYVFRVKGNLNGQETEIENFQFSIKKPWYLSNLLLIFYFVSFLLIVYTTNRLYNNYYKKEQEKIIAENKKQLKLQEITAQQEIITLKNQKLEAEVISKNRELAVSTMNIIRKNEFLLDLKQKLMKISSDVDIEEVITIINSKIAEKDNWKLFKEAFDNADKDFLQSVKSKHPNLTSNDLKLCAYLRLNLSSKEIAPMLNISVRSVEIKRYRLRKKIELPHEQGLVEYILTF</sequence>
<proteinExistence type="predicted"/>
<dbReference type="SMART" id="SM00421">
    <property type="entry name" value="HTH_LUXR"/>
    <property type="match status" value="1"/>
</dbReference>
<dbReference type="InterPro" id="IPR011123">
    <property type="entry name" value="Y_Y_Y"/>
</dbReference>
<feature type="transmembrane region" description="Helical" evidence="2">
    <location>
        <begin position="727"/>
        <end position="748"/>
    </location>
</feature>
<evidence type="ECO:0000256" key="2">
    <source>
        <dbReference type="SAM" id="Phobius"/>
    </source>
</evidence>
<evidence type="ECO:0000256" key="1">
    <source>
        <dbReference type="ARBA" id="ARBA00022553"/>
    </source>
</evidence>
<evidence type="ECO:0000313" key="5">
    <source>
        <dbReference type="Proteomes" id="UP000719267"/>
    </source>
</evidence>
<organism evidence="4 5">
    <name type="scientific">Mesonia aestuariivivens</name>
    <dbReference type="NCBI Taxonomy" id="2796128"/>
    <lineage>
        <taxon>Bacteria</taxon>
        <taxon>Pseudomonadati</taxon>
        <taxon>Bacteroidota</taxon>
        <taxon>Flavobacteriia</taxon>
        <taxon>Flavobacteriales</taxon>
        <taxon>Flavobacteriaceae</taxon>
        <taxon>Mesonia</taxon>
    </lineage>
</organism>
<comment type="caution">
    <text evidence="4">The sequence shown here is derived from an EMBL/GenBank/DDBJ whole genome shotgun (WGS) entry which is preliminary data.</text>
</comment>
<keyword evidence="2" id="KW-0472">Membrane</keyword>
<evidence type="ECO:0000313" key="4">
    <source>
        <dbReference type="EMBL" id="MBW2962268.1"/>
    </source>
</evidence>
<dbReference type="PANTHER" id="PTHR43547:SF2">
    <property type="entry name" value="HYBRID SIGNAL TRANSDUCTION HISTIDINE KINASE C"/>
    <property type="match status" value="1"/>
</dbReference>
<dbReference type="RefSeq" id="WP_219040553.1">
    <property type="nucleotide sequence ID" value="NZ_JAHWDF010000011.1"/>
</dbReference>
<accession>A0ABS6W329</accession>
<keyword evidence="5" id="KW-1185">Reference proteome</keyword>
<dbReference type="Proteomes" id="UP000719267">
    <property type="component" value="Unassembled WGS sequence"/>
</dbReference>
<gene>
    <name evidence="4" type="ORF">KW502_10695</name>
</gene>
<evidence type="ECO:0000259" key="3">
    <source>
        <dbReference type="SMART" id="SM00421"/>
    </source>
</evidence>
<reference evidence="4 5" key="1">
    <citation type="submission" date="2021-07" db="EMBL/GenBank/DDBJ databases">
        <title>Mesonia aestuariivivens sp. nov., isolated from a tidal flat.</title>
        <authorList>
            <person name="Kim Y.-O."/>
            <person name="Yoon J.-H."/>
        </authorList>
    </citation>
    <scope>NUCLEOTIDE SEQUENCE [LARGE SCALE GENOMIC DNA]</scope>
    <source>
        <strain evidence="4 5">JHPTF-M18</strain>
    </source>
</reference>
<feature type="domain" description="HTH luxR-type" evidence="3">
    <location>
        <begin position="870"/>
        <end position="927"/>
    </location>
</feature>
<protein>
    <recommendedName>
        <fullName evidence="3">HTH luxR-type domain-containing protein</fullName>
    </recommendedName>
</protein>